<accession>A0A7S8IEW4</accession>
<evidence type="ECO:0000313" key="1">
    <source>
        <dbReference type="EMBL" id="QPC83011.1"/>
    </source>
</evidence>
<proteinExistence type="predicted"/>
<sequence>MLPDVVRETQVELDKYEVALTQQNQIQHIQDTLSELIAIQKQCSRVIVAYDLLKPHLGSVEQEAIFNSIEGIHSRLNNSRTDFIDGTYRQAQMLGNIKHSVNSLHSNMEKLWMLYVQDKIRPFDELTRIAKTLPQMRQYTSQLDTLITELNITAKSLPNVRIWGDFHAKLNQVASLLKDIEGLSREKRDFLNIVLSGQASLHHITPEILEWCAEVGLSNSLILRFRNDT</sequence>
<dbReference type="RefSeq" id="WP_195171080.1">
    <property type="nucleotide sequence ID" value="NZ_CP062983.1"/>
</dbReference>
<protein>
    <submittedName>
        <fullName evidence="1">Uncharacterized protein</fullName>
    </submittedName>
</protein>
<dbReference type="AlphaFoldDB" id="A0A7S8IEW4"/>
<dbReference type="Proteomes" id="UP000594468">
    <property type="component" value="Chromosome"/>
</dbReference>
<gene>
    <name evidence="1" type="ORF">G4Y79_01150</name>
</gene>
<evidence type="ECO:0000313" key="2">
    <source>
        <dbReference type="Proteomes" id="UP000594468"/>
    </source>
</evidence>
<dbReference type="EMBL" id="CP062983">
    <property type="protein sequence ID" value="QPC83011.1"/>
    <property type="molecule type" value="Genomic_DNA"/>
</dbReference>
<dbReference type="KEGG" id="pmet:G4Y79_01150"/>
<reference evidence="1 2" key="1">
    <citation type="submission" date="2020-02" db="EMBL/GenBank/DDBJ databases">
        <authorList>
            <person name="Zheng R.K."/>
            <person name="Sun C.M."/>
        </authorList>
    </citation>
    <scope>NUCLEOTIDE SEQUENCE [LARGE SCALE GENOMIC DNA]</scope>
    <source>
        <strain evidence="2">rifampicinis</strain>
    </source>
</reference>
<name>A0A7S8IEW4_9CHLR</name>
<keyword evidence="2" id="KW-1185">Reference proteome</keyword>
<organism evidence="1 2">
    <name type="scientific">Phototrophicus methaneseepsis</name>
    <dbReference type="NCBI Taxonomy" id="2710758"/>
    <lineage>
        <taxon>Bacteria</taxon>
        <taxon>Bacillati</taxon>
        <taxon>Chloroflexota</taxon>
        <taxon>Candidatus Thermofontia</taxon>
        <taxon>Phototrophicales</taxon>
        <taxon>Phototrophicaceae</taxon>
        <taxon>Phototrophicus</taxon>
    </lineage>
</organism>